<dbReference type="HOGENOM" id="CLU_084726_0_0_5"/>
<dbReference type="RefSeq" id="WP_015931864.1">
    <property type="nucleotide sequence ID" value="NC_011894.1"/>
</dbReference>
<dbReference type="Pfam" id="PF09704">
    <property type="entry name" value="Cas_Cas5d"/>
    <property type="match status" value="1"/>
</dbReference>
<dbReference type="NCBIfam" id="TIGR02593">
    <property type="entry name" value="CRISPR_cas5"/>
    <property type="match status" value="1"/>
</dbReference>
<dbReference type="InterPro" id="IPR021124">
    <property type="entry name" value="CRISPR-assoc_prot_Cas5"/>
</dbReference>
<sequence>MPAGLVFTLYAPFAGMGDVAVGEERGSFDRPARSAVLGLVAGALGIDRADEAGHAALDRGYRLALRLRTPGCLVEDYHTVQAPPVDRKARWATRREALAVAGLNTLVSRRAYRADPIVDVVLIHVDEGPTPEALATALRRPTFAPYLGRKSCPLGLPLRPLWAEGVTRVGSLLAALDETFVTHDALDPEPTATVLDVLRRAYDPDPDRPAAWPLYADVDLAGRGTCADMLSPEYEVLRIERRRDRVASRGRWQFALREEAVAVPRRNGSESAS</sequence>
<dbReference type="InterPro" id="IPR010147">
    <property type="entry name" value="CRISPR-assoc_prot_CasD"/>
</dbReference>
<dbReference type="eggNOG" id="ENOG502Z8QG">
    <property type="taxonomic scope" value="Bacteria"/>
</dbReference>
<gene>
    <name evidence="2" type="ordered locus">Mnod_5411</name>
</gene>
<name>B8IMR2_METNO</name>
<evidence type="ECO:0000313" key="2">
    <source>
        <dbReference type="EMBL" id="ACL60255.1"/>
    </source>
</evidence>
<dbReference type="EMBL" id="CP001349">
    <property type="protein sequence ID" value="ACL60255.1"/>
    <property type="molecule type" value="Genomic_DNA"/>
</dbReference>
<organism evidence="2 3">
    <name type="scientific">Methylobacterium nodulans (strain LMG 21967 / CNCM I-2342 / ORS 2060)</name>
    <dbReference type="NCBI Taxonomy" id="460265"/>
    <lineage>
        <taxon>Bacteria</taxon>
        <taxon>Pseudomonadati</taxon>
        <taxon>Pseudomonadota</taxon>
        <taxon>Alphaproteobacteria</taxon>
        <taxon>Hyphomicrobiales</taxon>
        <taxon>Methylobacteriaceae</taxon>
        <taxon>Methylobacterium</taxon>
    </lineage>
</organism>
<dbReference type="InterPro" id="IPR013422">
    <property type="entry name" value="CRISPR-assoc_prot_Cas5_N"/>
</dbReference>
<dbReference type="NCBIfam" id="TIGR01868">
    <property type="entry name" value="casD_Cas5e"/>
    <property type="match status" value="1"/>
</dbReference>
<keyword evidence="1" id="KW-0051">Antiviral defense</keyword>
<dbReference type="OrthoDB" id="5704083at2"/>
<dbReference type="Proteomes" id="UP000008207">
    <property type="component" value="Chromosome"/>
</dbReference>
<evidence type="ECO:0000313" key="3">
    <source>
        <dbReference type="Proteomes" id="UP000008207"/>
    </source>
</evidence>
<proteinExistence type="predicted"/>
<protein>
    <submittedName>
        <fullName evidence="2">CRISPR-associated protein Cas5 family</fullName>
    </submittedName>
</protein>
<dbReference type="GO" id="GO:0003723">
    <property type="term" value="F:RNA binding"/>
    <property type="evidence" value="ECO:0007669"/>
    <property type="project" value="InterPro"/>
</dbReference>
<dbReference type="GO" id="GO:0043571">
    <property type="term" value="P:maintenance of CRISPR repeat elements"/>
    <property type="evidence" value="ECO:0007669"/>
    <property type="project" value="InterPro"/>
</dbReference>
<reference evidence="2 3" key="1">
    <citation type="submission" date="2009-01" db="EMBL/GenBank/DDBJ databases">
        <title>Complete sequence of chromosome of Methylobacterium nodulans ORS 2060.</title>
        <authorList>
            <consortium name="US DOE Joint Genome Institute"/>
            <person name="Lucas S."/>
            <person name="Copeland A."/>
            <person name="Lapidus A."/>
            <person name="Glavina del Rio T."/>
            <person name="Dalin E."/>
            <person name="Tice H."/>
            <person name="Bruce D."/>
            <person name="Goodwin L."/>
            <person name="Pitluck S."/>
            <person name="Sims D."/>
            <person name="Brettin T."/>
            <person name="Detter J.C."/>
            <person name="Han C."/>
            <person name="Larimer F."/>
            <person name="Land M."/>
            <person name="Hauser L."/>
            <person name="Kyrpides N."/>
            <person name="Ivanova N."/>
            <person name="Marx C.J."/>
            <person name="Richardson P."/>
        </authorList>
    </citation>
    <scope>NUCLEOTIDE SEQUENCE [LARGE SCALE GENOMIC DNA]</scope>
    <source>
        <strain evidence="3">LMG 21967 / CNCM I-2342 / ORS 2060</strain>
    </source>
</reference>
<dbReference type="Gene3D" id="3.30.70.2660">
    <property type="match status" value="1"/>
</dbReference>
<dbReference type="KEGG" id="mno:Mnod_5411"/>
<accession>B8IMR2</accession>
<dbReference type="AlphaFoldDB" id="B8IMR2"/>
<dbReference type="GO" id="GO:0051607">
    <property type="term" value="P:defense response to virus"/>
    <property type="evidence" value="ECO:0007669"/>
    <property type="project" value="UniProtKB-KW"/>
</dbReference>
<evidence type="ECO:0000256" key="1">
    <source>
        <dbReference type="ARBA" id="ARBA00023118"/>
    </source>
</evidence>
<keyword evidence="3" id="KW-1185">Reference proteome</keyword>
<dbReference type="STRING" id="460265.Mnod_5411"/>